<feature type="compositionally biased region" description="Polar residues" evidence="1">
    <location>
        <begin position="64"/>
        <end position="77"/>
    </location>
</feature>
<dbReference type="Proteomes" id="UP001434883">
    <property type="component" value="Unassembled WGS sequence"/>
</dbReference>
<evidence type="ECO:0000256" key="1">
    <source>
        <dbReference type="SAM" id="MobiDB-lite"/>
    </source>
</evidence>
<keyword evidence="3" id="KW-1185">Reference proteome</keyword>
<protein>
    <submittedName>
        <fullName evidence="2">Uncharacterized protein</fullName>
    </submittedName>
</protein>
<gene>
    <name evidence="2" type="ORF">XENOCAPTIV_003129</name>
</gene>
<accession>A0ABV0RWL2</accession>
<proteinExistence type="predicted"/>
<feature type="non-terminal residue" evidence="2">
    <location>
        <position position="1"/>
    </location>
</feature>
<name>A0ABV0RWL2_9TELE</name>
<evidence type="ECO:0000313" key="3">
    <source>
        <dbReference type="Proteomes" id="UP001434883"/>
    </source>
</evidence>
<feature type="compositionally biased region" description="Polar residues" evidence="1">
    <location>
        <begin position="88"/>
        <end position="97"/>
    </location>
</feature>
<feature type="region of interest" description="Disordered" evidence="1">
    <location>
        <begin position="64"/>
        <end position="110"/>
    </location>
</feature>
<reference evidence="2 3" key="1">
    <citation type="submission" date="2021-06" db="EMBL/GenBank/DDBJ databases">
        <authorList>
            <person name="Palmer J.M."/>
        </authorList>
    </citation>
    <scope>NUCLEOTIDE SEQUENCE [LARGE SCALE GENOMIC DNA]</scope>
    <source>
        <strain evidence="2 3">XC_2019</strain>
        <tissue evidence="2">Muscle</tissue>
    </source>
</reference>
<organism evidence="2 3">
    <name type="scientific">Xenoophorus captivus</name>
    <dbReference type="NCBI Taxonomy" id="1517983"/>
    <lineage>
        <taxon>Eukaryota</taxon>
        <taxon>Metazoa</taxon>
        <taxon>Chordata</taxon>
        <taxon>Craniata</taxon>
        <taxon>Vertebrata</taxon>
        <taxon>Euteleostomi</taxon>
        <taxon>Actinopterygii</taxon>
        <taxon>Neopterygii</taxon>
        <taxon>Teleostei</taxon>
        <taxon>Neoteleostei</taxon>
        <taxon>Acanthomorphata</taxon>
        <taxon>Ovalentaria</taxon>
        <taxon>Atherinomorphae</taxon>
        <taxon>Cyprinodontiformes</taxon>
        <taxon>Goodeidae</taxon>
        <taxon>Xenoophorus</taxon>
    </lineage>
</organism>
<dbReference type="EMBL" id="JAHRIN010060138">
    <property type="protein sequence ID" value="MEQ2212672.1"/>
    <property type="molecule type" value="Genomic_DNA"/>
</dbReference>
<evidence type="ECO:0000313" key="2">
    <source>
        <dbReference type="EMBL" id="MEQ2212672.1"/>
    </source>
</evidence>
<feature type="compositionally biased region" description="Basic and acidic residues" evidence="1">
    <location>
        <begin position="177"/>
        <end position="192"/>
    </location>
</feature>
<comment type="caution">
    <text evidence="2">The sequence shown here is derived from an EMBL/GenBank/DDBJ whole genome shotgun (WGS) entry which is preliminary data.</text>
</comment>
<sequence>MCSSSWLLWKAGPWPSFSPVVTEWRAQHVSSLTPDQNPPSQSAKDSNKLTLSLGILGEMKQDASSDQIFISEDSQGLLSEPPVITSDPPASTLQEASSHGLDNRDDVSDGHLSDCLQAELAVVYSDSDAGEDQWPALASCDETDHSKGNRANAADTCNAESMKENGRMEEIQTGVRKFKEGEMDEQKEKKSGVMEGSEEQMNSRRDIFLRSPSVSSTASSTDPDRRVCTTLSLYSLPAFSCSVSQGAGT</sequence>
<feature type="compositionally biased region" description="Low complexity" evidence="1">
    <location>
        <begin position="211"/>
        <end position="221"/>
    </location>
</feature>
<feature type="region of interest" description="Disordered" evidence="1">
    <location>
        <begin position="176"/>
        <end position="224"/>
    </location>
</feature>
<feature type="compositionally biased region" description="Basic and acidic residues" evidence="1">
    <location>
        <begin position="101"/>
        <end position="110"/>
    </location>
</feature>